<dbReference type="Gene3D" id="1.20.140.10">
    <property type="entry name" value="Butyryl-CoA Dehydrogenase, subunit A, domain 3"/>
    <property type="match status" value="1"/>
</dbReference>
<evidence type="ECO:0000256" key="4">
    <source>
        <dbReference type="ARBA" id="ARBA00022827"/>
    </source>
</evidence>
<gene>
    <name evidence="10" type="ORF">BN381_90091</name>
</gene>
<keyword evidence="5 6" id="KW-0560">Oxidoreductase</keyword>
<keyword evidence="3 6" id="KW-0285">Flavoprotein</keyword>
<organism evidence="10 11">
    <name type="scientific">Candidatus Neomicrothrix parvicella RN1</name>
    <dbReference type="NCBI Taxonomy" id="1229780"/>
    <lineage>
        <taxon>Bacteria</taxon>
        <taxon>Bacillati</taxon>
        <taxon>Actinomycetota</taxon>
        <taxon>Acidimicrobiia</taxon>
        <taxon>Acidimicrobiales</taxon>
        <taxon>Microthrixaceae</taxon>
        <taxon>Candidatus Neomicrothrix</taxon>
    </lineage>
</organism>
<dbReference type="InterPro" id="IPR046373">
    <property type="entry name" value="Acyl-CoA_Oxase/DH_mid-dom_sf"/>
</dbReference>
<evidence type="ECO:0000259" key="9">
    <source>
        <dbReference type="Pfam" id="PF02771"/>
    </source>
</evidence>
<dbReference type="AlphaFoldDB" id="R4Z5M5"/>
<feature type="domain" description="Acyl-CoA dehydrogenase/oxidase N-terminal" evidence="9">
    <location>
        <begin position="7"/>
        <end position="125"/>
    </location>
</feature>
<dbReference type="InterPro" id="IPR009075">
    <property type="entry name" value="AcylCo_DH/oxidase_C"/>
</dbReference>
<dbReference type="OrthoDB" id="4759677at2"/>
<evidence type="ECO:0000256" key="5">
    <source>
        <dbReference type="ARBA" id="ARBA00023002"/>
    </source>
</evidence>
<evidence type="ECO:0000256" key="2">
    <source>
        <dbReference type="ARBA" id="ARBA00009347"/>
    </source>
</evidence>
<dbReference type="Proteomes" id="UP000018291">
    <property type="component" value="Unassembled WGS sequence"/>
</dbReference>
<evidence type="ECO:0000313" key="10">
    <source>
        <dbReference type="EMBL" id="CCM66020.1"/>
    </source>
</evidence>
<evidence type="ECO:0000256" key="6">
    <source>
        <dbReference type="RuleBase" id="RU362125"/>
    </source>
</evidence>
<feature type="domain" description="Acyl-CoA oxidase/dehydrogenase middle" evidence="8">
    <location>
        <begin position="130"/>
        <end position="222"/>
    </location>
</feature>
<dbReference type="PANTHER" id="PTHR43292">
    <property type="entry name" value="ACYL-COA DEHYDROGENASE"/>
    <property type="match status" value="1"/>
</dbReference>
<dbReference type="InterPro" id="IPR009100">
    <property type="entry name" value="AcylCoA_DH/oxidase_NM_dom_sf"/>
</dbReference>
<dbReference type="RefSeq" id="WP_012231539.1">
    <property type="nucleotide sequence ID" value="NZ_HG422565.1"/>
</dbReference>
<evidence type="ECO:0000256" key="3">
    <source>
        <dbReference type="ARBA" id="ARBA00022630"/>
    </source>
</evidence>
<protein>
    <submittedName>
        <fullName evidence="10">Putative Acyl-CoA dehydrogenase</fullName>
    </submittedName>
</protein>
<dbReference type="STRING" id="1229780.BN381_90091"/>
<dbReference type="Pfam" id="PF00441">
    <property type="entry name" value="Acyl-CoA_dh_1"/>
    <property type="match status" value="1"/>
</dbReference>
<accession>R4Z5M5</accession>
<evidence type="ECO:0000259" key="7">
    <source>
        <dbReference type="Pfam" id="PF00441"/>
    </source>
</evidence>
<sequence length="403" mass="44541">MDFGRSAEEHSFRDEVRTWMHQHLTDEFAVLKGRGGPGDEHAFIAERMAWERELASGGWTCVGWPTEHGGRGLPLHLEVIFHEEYARAGGPGRAGLIGEGLLGPTLIHFGSPEQQQRFLPGIVDGTEYWCQGYSEPNAGSDLANVSTKARLEGDQWVIDGQKVWTSLAQWSDWCFVVARTEADSTRHHGLSYLLVPMDAAGVETRPIRQITGTAEFNEVFFDGARTDADLVVGQPGEGWKVAMGTLAFERGALTLGQQAAFEREFADIVADAKRTGRWDDPALRQQLAALSVRLRIMRWNSVRSLGVSDSGELMPEAMIHKLYWASLHRDMGEAAMSALGPEATLTPYGRADNSHDGDEMAAPHRLFFFTRSDTLYGGSNQIQRNVIGERALGLPREPRPAAK</sequence>
<dbReference type="SUPFAM" id="SSF56645">
    <property type="entry name" value="Acyl-CoA dehydrogenase NM domain-like"/>
    <property type="match status" value="1"/>
</dbReference>
<dbReference type="GO" id="GO:0050660">
    <property type="term" value="F:flavin adenine dinucleotide binding"/>
    <property type="evidence" value="ECO:0007669"/>
    <property type="project" value="InterPro"/>
</dbReference>
<comment type="cofactor">
    <cofactor evidence="1 6">
        <name>FAD</name>
        <dbReference type="ChEBI" id="CHEBI:57692"/>
    </cofactor>
</comment>
<dbReference type="EMBL" id="CANL01000087">
    <property type="protein sequence ID" value="CCM66020.1"/>
    <property type="molecule type" value="Genomic_DNA"/>
</dbReference>
<dbReference type="FunFam" id="2.40.110.10:FF:000011">
    <property type="entry name" value="Acyl-CoA dehydrogenase FadE34"/>
    <property type="match status" value="1"/>
</dbReference>
<keyword evidence="11" id="KW-1185">Reference proteome</keyword>
<dbReference type="eggNOG" id="COG1960">
    <property type="taxonomic scope" value="Bacteria"/>
</dbReference>
<dbReference type="InterPro" id="IPR036250">
    <property type="entry name" value="AcylCo_DH-like_C"/>
</dbReference>
<dbReference type="InterPro" id="IPR052161">
    <property type="entry name" value="Mycobact_Acyl-CoA_DH"/>
</dbReference>
<dbReference type="InterPro" id="IPR013786">
    <property type="entry name" value="AcylCoA_DH/ox_N"/>
</dbReference>
<dbReference type="InterPro" id="IPR037069">
    <property type="entry name" value="AcylCoA_DH/ox_N_sf"/>
</dbReference>
<reference evidence="10 11" key="1">
    <citation type="journal article" date="2013" name="ISME J.">
        <title>Metabolic model for the filamentous 'Candidatus Microthrix parvicella' based on genomic and metagenomic analyses.</title>
        <authorList>
            <person name="Jon McIlroy S."/>
            <person name="Kristiansen R."/>
            <person name="Albertsen M."/>
            <person name="Michael Karst S."/>
            <person name="Rossetti S."/>
            <person name="Lund Nielsen J."/>
            <person name="Tandoi V."/>
            <person name="James Seviour R."/>
            <person name="Nielsen P.H."/>
        </authorList>
    </citation>
    <scope>NUCLEOTIDE SEQUENCE [LARGE SCALE GENOMIC DNA]</scope>
    <source>
        <strain evidence="10 11">RN1</strain>
    </source>
</reference>
<dbReference type="Pfam" id="PF02770">
    <property type="entry name" value="Acyl-CoA_dh_M"/>
    <property type="match status" value="1"/>
</dbReference>
<evidence type="ECO:0000256" key="1">
    <source>
        <dbReference type="ARBA" id="ARBA00001974"/>
    </source>
</evidence>
<dbReference type="Gene3D" id="2.40.110.10">
    <property type="entry name" value="Butyryl-CoA Dehydrogenase, subunit A, domain 2"/>
    <property type="match status" value="1"/>
</dbReference>
<evidence type="ECO:0000313" key="11">
    <source>
        <dbReference type="Proteomes" id="UP000018291"/>
    </source>
</evidence>
<feature type="domain" description="Acyl-CoA dehydrogenase/oxidase C-terminal" evidence="7">
    <location>
        <begin position="236"/>
        <end position="391"/>
    </location>
</feature>
<dbReference type="GO" id="GO:0016627">
    <property type="term" value="F:oxidoreductase activity, acting on the CH-CH group of donors"/>
    <property type="evidence" value="ECO:0007669"/>
    <property type="project" value="InterPro"/>
</dbReference>
<evidence type="ECO:0000259" key="8">
    <source>
        <dbReference type="Pfam" id="PF02770"/>
    </source>
</evidence>
<proteinExistence type="inferred from homology"/>
<dbReference type="Gene3D" id="1.10.540.10">
    <property type="entry name" value="Acyl-CoA dehydrogenase/oxidase, N-terminal domain"/>
    <property type="match status" value="1"/>
</dbReference>
<name>R4Z5M5_9ACTN</name>
<dbReference type="Pfam" id="PF02771">
    <property type="entry name" value="Acyl-CoA_dh_N"/>
    <property type="match status" value="1"/>
</dbReference>
<dbReference type="SUPFAM" id="SSF47203">
    <property type="entry name" value="Acyl-CoA dehydrogenase C-terminal domain-like"/>
    <property type="match status" value="1"/>
</dbReference>
<dbReference type="InterPro" id="IPR006091">
    <property type="entry name" value="Acyl-CoA_Oxase/DH_mid-dom"/>
</dbReference>
<keyword evidence="4 6" id="KW-0274">FAD</keyword>
<dbReference type="GO" id="GO:0005886">
    <property type="term" value="C:plasma membrane"/>
    <property type="evidence" value="ECO:0007669"/>
    <property type="project" value="TreeGrafter"/>
</dbReference>
<dbReference type="PANTHER" id="PTHR43292:SF3">
    <property type="entry name" value="ACYL-COA DEHYDROGENASE FADE29"/>
    <property type="match status" value="1"/>
</dbReference>
<comment type="caution">
    <text evidence="10">The sequence shown here is derived from an EMBL/GenBank/DDBJ whole genome shotgun (WGS) entry which is preliminary data.</text>
</comment>
<comment type="similarity">
    <text evidence="2 6">Belongs to the acyl-CoA dehydrogenase family.</text>
</comment>
<dbReference type="HOGENOM" id="CLU_018204_9_0_11"/>